<accession>A0A9Q1ICR7</accession>
<evidence type="ECO:0000313" key="1">
    <source>
        <dbReference type="EMBL" id="KAJ8337018.1"/>
    </source>
</evidence>
<sequence>MPSPTSRDIFRKPSRTARLLRLWTNYGRIRIKSHEASALGGPVPRLVRHAVGWFALGSAPVLPQAP</sequence>
<gene>
    <name evidence="1" type="ORF">SKAU_G00382380</name>
</gene>
<keyword evidence="2" id="KW-1185">Reference proteome</keyword>
<reference evidence="1" key="1">
    <citation type="journal article" date="2023" name="Science">
        <title>Genome structures resolve the early diversification of teleost fishes.</title>
        <authorList>
            <person name="Parey E."/>
            <person name="Louis A."/>
            <person name="Montfort J."/>
            <person name="Bouchez O."/>
            <person name="Roques C."/>
            <person name="Iampietro C."/>
            <person name="Lluch J."/>
            <person name="Castinel A."/>
            <person name="Donnadieu C."/>
            <person name="Desvignes T."/>
            <person name="Floi Bucao C."/>
            <person name="Jouanno E."/>
            <person name="Wen M."/>
            <person name="Mejri S."/>
            <person name="Dirks R."/>
            <person name="Jansen H."/>
            <person name="Henkel C."/>
            <person name="Chen W.J."/>
            <person name="Zahm M."/>
            <person name="Cabau C."/>
            <person name="Klopp C."/>
            <person name="Thompson A.W."/>
            <person name="Robinson-Rechavi M."/>
            <person name="Braasch I."/>
            <person name="Lecointre G."/>
            <person name="Bobe J."/>
            <person name="Postlethwait J.H."/>
            <person name="Berthelot C."/>
            <person name="Roest Crollius H."/>
            <person name="Guiguen Y."/>
        </authorList>
    </citation>
    <scope>NUCLEOTIDE SEQUENCE</scope>
    <source>
        <strain evidence="1">WJC10195</strain>
    </source>
</reference>
<protein>
    <submittedName>
        <fullName evidence="1">Uncharacterized protein</fullName>
    </submittedName>
</protein>
<evidence type="ECO:0000313" key="2">
    <source>
        <dbReference type="Proteomes" id="UP001152622"/>
    </source>
</evidence>
<comment type="caution">
    <text evidence="1">The sequence shown here is derived from an EMBL/GenBank/DDBJ whole genome shotgun (WGS) entry which is preliminary data.</text>
</comment>
<dbReference type="EMBL" id="JAINUF010000019">
    <property type="protein sequence ID" value="KAJ8337018.1"/>
    <property type="molecule type" value="Genomic_DNA"/>
</dbReference>
<name>A0A9Q1ICR7_SYNKA</name>
<dbReference type="AlphaFoldDB" id="A0A9Q1ICR7"/>
<dbReference type="Proteomes" id="UP001152622">
    <property type="component" value="Chromosome 19"/>
</dbReference>
<organism evidence="1 2">
    <name type="scientific">Synaphobranchus kaupii</name>
    <name type="common">Kaup's arrowtooth eel</name>
    <dbReference type="NCBI Taxonomy" id="118154"/>
    <lineage>
        <taxon>Eukaryota</taxon>
        <taxon>Metazoa</taxon>
        <taxon>Chordata</taxon>
        <taxon>Craniata</taxon>
        <taxon>Vertebrata</taxon>
        <taxon>Euteleostomi</taxon>
        <taxon>Actinopterygii</taxon>
        <taxon>Neopterygii</taxon>
        <taxon>Teleostei</taxon>
        <taxon>Anguilliformes</taxon>
        <taxon>Synaphobranchidae</taxon>
        <taxon>Synaphobranchus</taxon>
    </lineage>
</organism>
<proteinExistence type="predicted"/>